<evidence type="ECO:0000313" key="3">
    <source>
        <dbReference type="Proteomes" id="UP000022910"/>
    </source>
</evidence>
<feature type="region of interest" description="Disordered" evidence="1">
    <location>
        <begin position="55"/>
        <end position="74"/>
    </location>
</feature>
<gene>
    <name evidence="2" type="ORF">RirG_202970</name>
</gene>
<name>A0A015IUD0_RHIIW</name>
<evidence type="ECO:0000313" key="2">
    <source>
        <dbReference type="EMBL" id="EXX57890.1"/>
    </source>
</evidence>
<dbReference type="AlphaFoldDB" id="A0A015IUD0"/>
<comment type="caution">
    <text evidence="2">The sequence shown here is derived from an EMBL/GenBank/DDBJ whole genome shotgun (WGS) entry which is preliminary data.</text>
</comment>
<dbReference type="Proteomes" id="UP000022910">
    <property type="component" value="Unassembled WGS sequence"/>
</dbReference>
<keyword evidence="3" id="KW-1185">Reference proteome</keyword>
<reference evidence="2 3" key="1">
    <citation type="submission" date="2014-02" db="EMBL/GenBank/DDBJ databases">
        <title>Single nucleus genome sequencing reveals high similarity among nuclei of an endomycorrhizal fungus.</title>
        <authorList>
            <person name="Lin K."/>
            <person name="Geurts R."/>
            <person name="Zhang Z."/>
            <person name="Limpens E."/>
            <person name="Saunders D.G."/>
            <person name="Mu D."/>
            <person name="Pang E."/>
            <person name="Cao H."/>
            <person name="Cha H."/>
            <person name="Lin T."/>
            <person name="Zhou Q."/>
            <person name="Shang Y."/>
            <person name="Li Y."/>
            <person name="Ivanov S."/>
            <person name="Sharma T."/>
            <person name="Velzen R.V."/>
            <person name="Ruijter N.D."/>
            <person name="Aanen D.K."/>
            <person name="Win J."/>
            <person name="Kamoun S."/>
            <person name="Bisseling T."/>
            <person name="Huang S."/>
        </authorList>
    </citation>
    <scope>NUCLEOTIDE SEQUENCE [LARGE SCALE GENOMIC DNA]</scope>
    <source>
        <strain evidence="3">DAOM197198w</strain>
    </source>
</reference>
<accession>A0A015IUD0</accession>
<proteinExistence type="predicted"/>
<organism evidence="2 3">
    <name type="scientific">Rhizophagus irregularis (strain DAOM 197198w)</name>
    <name type="common">Glomus intraradices</name>
    <dbReference type="NCBI Taxonomy" id="1432141"/>
    <lineage>
        <taxon>Eukaryota</taxon>
        <taxon>Fungi</taxon>
        <taxon>Fungi incertae sedis</taxon>
        <taxon>Mucoromycota</taxon>
        <taxon>Glomeromycotina</taxon>
        <taxon>Glomeromycetes</taxon>
        <taxon>Glomerales</taxon>
        <taxon>Glomeraceae</taxon>
        <taxon>Rhizophagus</taxon>
    </lineage>
</organism>
<dbReference type="EMBL" id="JEMT01027205">
    <property type="protein sequence ID" value="EXX57890.1"/>
    <property type="molecule type" value="Genomic_DNA"/>
</dbReference>
<evidence type="ECO:0000256" key="1">
    <source>
        <dbReference type="SAM" id="MobiDB-lite"/>
    </source>
</evidence>
<feature type="region of interest" description="Disordered" evidence="1">
    <location>
        <begin position="18"/>
        <end position="39"/>
    </location>
</feature>
<dbReference type="HOGENOM" id="CLU_2689136_0_0_1"/>
<protein>
    <submittedName>
        <fullName evidence="2">Uncharacterized protein</fullName>
    </submittedName>
</protein>
<sequence>MKLKKFYLQVKIKSEEQSDDKIDHKSVMNLTNQGSKRKNQLAELSLRRLKKAKNLDNNDEEFGLDSQVTGKELS</sequence>